<name>A0A7W7ZZS9_9ACTN</name>
<dbReference type="EMBL" id="JACHIN010000002">
    <property type="protein sequence ID" value="MBB5076429.1"/>
    <property type="molecule type" value="Genomic_DNA"/>
</dbReference>
<evidence type="ECO:0000313" key="2">
    <source>
        <dbReference type="Proteomes" id="UP000568380"/>
    </source>
</evidence>
<protein>
    <submittedName>
        <fullName evidence="1">Uncharacterized protein</fullName>
    </submittedName>
</protein>
<comment type="caution">
    <text evidence="1">The sequence shown here is derived from an EMBL/GenBank/DDBJ whole genome shotgun (WGS) entry which is preliminary data.</text>
</comment>
<dbReference type="AlphaFoldDB" id="A0A7W7ZZS9"/>
<gene>
    <name evidence="1" type="ORF">HNR40_001893</name>
</gene>
<accession>A0A7W7ZZS9</accession>
<reference evidence="1 2" key="1">
    <citation type="submission" date="2020-08" db="EMBL/GenBank/DDBJ databases">
        <title>Genomic Encyclopedia of Type Strains, Phase IV (KMG-IV): sequencing the most valuable type-strain genomes for metagenomic binning, comparative biology and taxonomic classification.</title>
        <authorList>
            <person name="Goeker M."/>
        </authorList>
    </citation>
    <scope>NUCLEOTIDE SEQUENCE [LARGE SCALE GENOMIC DNA]</scope>
    <source>
        <strain evidence="1 2">DSM 45385</strain>
    </source>
</reference>
<keyword evidence="2" id="KW-1185">Reference proteome</keyword>
<dbReference type="Proteomes" id="UP000568380">
    <property type="component" value="Unassembled WGS sequence"/>
</dbReference>
<evidence type="ECO:0000313" key="1">
    <source>
        <dbReference type="EMBL" id="MBB5076429.1"/>
    </source>
</evidence>
<dbReference type="Pfam" id="PF19457">
    <property type="entry name" value="DUF5994"/>
    <property type="match status" value="1"/>
</dbReference>
<proteinExistence type="predicted"/>
<organism evidence="1 2">
    <name type="scientific">Nonomuraea endophytica</name>
    <dbReference type="NCBI Taxonomy" id="714136"/>
    <lineage>
        <taxon>Bacteria</taxon>
        <taxon>Bacillati</taxon>
        <taxon>Actinomycetota</taxon>
        <taxon>Actinomycetes</taxon>
        <taxon>Streptosporangiales</taxon>
        <taxon>Streptosporangiaceae</taxon>
        <taxon>Nonomuraea</taxon>
    </lineage>
</organism>
<dbReference type="RefSeq" id="WP_184959872.1">
    <property type="nucleotide sequence ID" value="NZ_JACHIN010000002.1"/>
</dbReference>
<dbReference type="InterPro" id="IPR046036">
    <property type="entry name" value="DUF5994"/>
</dbReference>
<sequence>MTPTLLSQALFAQPSPSTPAIPGVDSTPRLVLNPALDRRAVVDGAWWPYSRDAAAELPALIAAVDRLLDRITLRVDVHIDAWKNLPRHIPARGRRVRVGWFHHSDPRVIILSFAAADQVVLLLVPSTAPDLAAQTIDGLTLTHLLPSPEGRLP</sequence>